<dbReference type="InterPro" id="IPR036390">
    <property type="entry name" value="WH_DNA-bd_sf"/>
</dbReference>
<dbReference type="InterPro" id="IPR000595">
    <property type="entry name" value="cNMP-bd_dom"/>
</dbReference>
<keyword evidence="2" id="KW-0238">DNA-binding</keyword>
<dbReference type="STRING" id="316055.RPE_2328"/>
<dbReference type="PROSITE" id="PS51063">
    <property type="entry name" value="HTH_CRP_2"/>
    <property type="match status" value="1"/>
</dbReference>
<dbReference type="Pfam" id="PF13545">
    <property type="entry name" value="HTH_Crp_2"/>
    <property type="match status" value="1"/>
</dbReference>
<organism evidence="6">
    <name type="scientific">Rhodopseudomonas palustris (strain BisA53)</name>
    <dbReference type="NCBI Taxonomy" id="316055"/>
    <lineage>
        <taxon>Bacteria</taxon>
        <taxon>Pseudomonadati</taxon>
        <taxon>Pseudomonadota</taxon>
        <taxon>Alphaproteobacteria</taxon>
        <taxon>Hyphomicrobiales</taxon>
        <taxon>Nitrobacteraceae</taxon>
        <taxon>Rhodopseudomonas</taxon>
    </lineage>
</organism>
<dbReference type="InterPro" id="IPR018490">
    <property type="entry name" value="cNMP-bd_dom_sf"/>
</dbReference>
<dbReference type="eggNOG" id="COG0664">
    <property type="taxonomic scope" value="Bacteria"/>
</dbReference>
<proteinExistence type="predicted"/>
<feature type="domain" description="HTH crp-type" evidence="5">
    <location>
        <begin position="145"/>
        <end position="211"/>
    </location>
</feature>
<dbReference type="SMART" id="SM00100">
    <property type="entry name" value="cNMP"/>
    <property type="match status" value="1"/>
</dbReference>
<dbReference type="EMBL" id="CP000463">
    <property type="protein sequence ID" value="ABJ06268.1"/>
    <property type="molecule type" value="Genomic_DNA"/>
</dbReference>
<dbReference type="InterPro" id="IPR050397">
    <property type="entry name" value="Env_Response_Regulators"/>
</dbReference>
<name>Q07P66_RHOP5</name>
<accession>Q07P66</accession>
<keyword evidence="3" id="KW-0804">Transcription</keyword>
<keyword evidence="1" id="KW-0805">Transcription regulation</keyword>
<dbReference type="KEGG" id="rpe:RPE_2328"/>
<dbReference type="GO" id="GO:0003677">
    <property type="term" value="F:DNA binding"/>
    <property type="evidence" value="ECO:0007669"/>
    <property type="project" value="UniProtKB-KW"/>
</dbReference>
<dbReference type="PANTHER" id="PTHR24567">
    <property type="entry name" value="CRP FAMILY TRANSCRIPTIONAL REGULATORY PROTEIN"/>
    <property type="match status" value="1"/>
</dbReference>
<evidence type="ECO:0000256" key="3">
    <source>
        <dbReference type="ARBA" id="ARBA00023163"/>
    </source>
</evidence>
<gene>
    <name evidence="6" type="ordered locus">RPE_2328</name>
</gene>
<dbReference type="SUPFAM" id="SSF46785">
    <property type="entry name" value="Winged helix' DNA-binding domain"/>
    <property type="match status" value="1"/>
</dbReference>
<protein>
    <submittedName>
        <fullName evidence="6">Cyclic nucleotide-binding protein</fullName>
    </submittedName>
</protein>
<evidence type="ECO:0000256" key="1">
    <source>
        <dbReference type="ARBA" id="ARBA00023015"/>
    </source>
</evidence>
<dbReference type="Gene3D" id="2.60.120.10">
    <property type="entry name" value="Jelly Rolls"/>
    <property type="match status" value="1"/>
</dbReference>
<feature type="domain" description="Cyclic nucleotide-binding" evidence="4">
    <location>
        <begin position="11"/>
        <end position="125"/>
    </location>
</feature>
<sequence length="243" mass="26543">MASYRQSPNQLLASLPAWEFELIRPDIRTSLLTLGDVLVEPGAELELVYFPHGGVISSFVNLTDGEAIEVGMFGRDGVFGAAAVLNGGVSPTAAIVQYPGAATVIEARRFESVAIRSPTLQSLIMQHQWIDFMQAEQMIACNASHDVSSRVSGRLLRLRDLAQSDRLPVTQETLARMLGVRRNSVSLAAGALQDAGAIRYSRGQVEIVNAHVLTDRCCECYEVSKSHNLRRHRAPRLSLPAAY</sequence>
<evidence type="ECO:0000256" key="2">
    <source>
        <dbReference type="ARBA" id="ARBA00023125"/>
    </source>
</evidence>
<evidence type="ECO:0000259" key="5">
    <source>
        <dbReference type="PROSITE" id="PS51063"/>
    </source>
</evidence>
<dbReference type="HOGENOM" id="CLU_077340_0_0_5"/>
<dbReference type="PROSITE" id="PS50042">
    <property type="entry name" value="CNMP_BINDING_3"/>
    <property type="match status" value="1"/>
</dbReference>
<dbReference type="PANTHER" id="PTHR24567:SF74">
    <property type="entry name" value="HTH-TYPE TRANSCRIPTIONAL REGULATOR ARCR"/>
    <property type="match status" value="1"/>
</dbReference>
<dbReference type="AlphaFoldDB" id="Q07P66"/>
<dbReference type="GO" id="GO:0003700">
    <property type="term" value="F:DNA-binding transcription factor activity"/>
    <property type="evidence" value="ECO:0007669"/>
    <property type="project" value="TreeGrafter"/>
</dbReference>
<dbReference type="Gene3D" id="1.10.10.10">
    <property type="entry name" value="Winged helix-like DNA-binding domain superfamily/Winged helix DNA-binding domain"/>
    <property type="match status" value="1"/>
</dbReference>
<evidence type="ECO:0000259" key="4">
    <source>
        <dbReference type="PROSITE" id="PS50042"/>
    </source>
</evidence>
<dbReference type="SUPFAM" id="SSF51206">
    <property type="entry name" value="cAMP-binding domain-like"/>
    <property type="match status" value="1"/>
</dbReference>
<dbReference type="InterPro" id="IPR012318">
    <property type="entry name" value="HTH_CRP"/>
</dbReference>
<dbReference type="Pfam" id="PF00027">
    <property type="entry name" value="cNMP_binding"/>
    <property type="match status" value="1"/>
</dbReference>
<evidence type="ECO:0000313" key="6">
    <source>
        <dbReference type="EMBL" id="ABJ06268.1"/>
    </source>
</evidence>
<dbReference type="CDD" id="cd00038">
    <property type="entry name" value="CAP_ED"/>
    <property type="match status" value="1"/>
</dbReference>
<reference evidence="6" key="1">
    <citation type="submission" date="2006-09" db="EMBL/GenBank/DDBJ databases">
        <title>Complete sequence of Rhodopseudomonas palustris BisA53.</title>
        <authorList>
            <consortium name="US DOE Joint Genome Institute"/>
            <person name="Copeland A."/>
            <person name="Lucas S."/>
            <person name="Lapidus A."/>
            <person name="Barry K."/>
            <person name="Detter J.C."/>
            <person name="Glavina del Rio T."/>
            <person name="Hammon N."/>
            <person name="Israni S."/>
            <person name="Dalin E."/>
            <person name="Tice H."/>
            <person name="Pitluck S."/>
            <person name="Chain P."/>
            <person name="Malfatti S."/>
            <person name="Shin M."/>
            <person name="Vergez L."/>
            <person name="Schmutz J."/>
            <person name="Larimer F."/>
            <person name="Land M."/>
            <person name="Hauser L."/>
            <person name="Pelletier D.A."/>
            <person name="Kyrpides N."/>
            <person name="Kim E."/>
            <person name="Harwood C.S."/>
            <person name="Oda Y."/>
            <person name="Richardson P."/>
        </authorList>
    </citation>
    <scope>NUCLEOTIDE SEQUENCE [LARGE SCALE GENOMIC DNA]</scope>
    <source>
        <strain evidence="6">BisA53</strain>
    </source>
</reference>
<dbReference type="InterPro" id="IPR036388">
    <property type="entry name" value="WH-like_DNA-bd_sf"/>
</dbReference>
<dbReference type="OrthoDB" id="7506088at2"/>
<dbReference type="InterPro" id="IPR014710">
    <property type="entry name" value="RmlC-like_jellyroll"/>
</dbReference>
<dbReference type="GO" id="GO:0005829">
    <property type="term" value="C:cytosol"/>
    <property type="evidence" value="ECO:0007669"/>
    <property type="project" value="TreeGrafter"/>
</dbReference>